<proteinExistence type="predicted"/>
<name>A0A1A0VL97_9MYCO</name>
<organism evidence="2 3">
    <name type="scientific">Mycobacterium colombiense</name>
    <dbReference type="NCBI Taxonomy" id="339268"/>
    <lineage>
        <taxon>Bacteria</taxon>
        <taxon>Bacillati</taxon>
        <taxon>Actinomycetota</taxon>
        <taxon>Actinomycetes</taxon>
        <taxon>Mycobacteriales</taxon>
        <taxon>Mycobacteriaceae</taxon>
        <taxon>Mycobacterium</taxon>
        <taxon>Mycobacterium avium complex (MAC)</taxon>
    </lineage>
</organism>
<evidence type="ECO:0000313" key="3">
    <source>
        <dbReference type="Proteomes" id="UP000091914"/>
    </source>
</evidence>
<dbReference type="Pfam" id="PF10738">
    <property type="entry name" value="Lpp-LpqN"/>
    <property type="match status" value="1"/>
</dbReference>
<protein>
    <submittedName>
        <fullName evidence="2">Uncharacterized protein</fullName>
    </submittedName>
</protein>
<dbReference type="InterPro" id="IPR019674">
    <property type="entry name" value="Lipoprotein_LpqN/LpqT-like"/>
</dbReference>
<evidence type="ECO:0000256" key="1">
    <source>
        <dbReference type="ARBA" id="ARBA00022729"/>
    </source>
</evidence>
<accession>A0A1A0VL97</accession>
<dbReference type="Proteomes" id="UP000091914">
    <property type="component" value="Unassembled WGS sequence"/>
</dbReference>
<sequence>MRFDEFVQESGVSVSPVDRFVGFVVDVGVPPGWEPFDSAVGARVWVCRSDPCIDVFCANAVLTMHRVEAALDPAEVFAMLVEQQMQTVPGCCELRRELAAATEGAGSAGLLAMQIAHELGTVDSVSRSRIITAEQETLIAQLTVTALHNSPVDRAQIWLKVRPGPAAVPAPAGQHRAPVIAKRDSH</sequence>
<comment type="caution">
    <text evidence="2">The sequence shown here is derived from an EMBL/GenBank/DDBJ whole genome shotgun (WGS) entry which is preliminary data.</text>
</comment>
<reference evidence="2 3" key="1">
    <citation type="submission" date="2016-06" db="EMBL/GenBank/DDBJ databases">
        <authorList>
            <person name="Kjaerup R.B."/>
            <person name="Dalgaard T.S."/>
            <person name="Juul-Madsen H.R."/>
        </authorList>
    </citation>
    <scope>NUCLEOTIDE SEQUENCE [LARGE SCALE GENOMIC DNA]</scope>
    <source>
        <strain evidence="2 3">852002-51834_SCH5396731</strain>
    </source>
</reference>
<dbReference type="EMBL" id="LZSX01000057">
    <property type="protein sequence ID" value="OBB84022.1"/>
    <property type="molecule type" value="Genomic_DNA"/>
</dbReference>
<keyword evidence="1" id="KW-0732">Signal</keyword>
<gene>
    <name evidence="2" type="ORF">A5760_09525</name>
</gene>
<dbReference type="Gene3D" id="3.40.1000.10">
    <property type="entry name" value="Mog1/PsbP, alpha/beta/alpha sandwich"/>
    <property type="match status" value="1"/>
</dbReference>
<dbReference type="AlphaFoldDB" id="A0A1A0VL97"/>
<dbReference type="OrthoDB" id="4625105at2"/>
<evidence type="ECO:0000313" key="2">
    <source>
        <dbReference type="EMBL" id="OBB84022.1"/>
    </source>
</evidence>
<dbReference type="RefSeq" id="WP_064880670.1">
    <property type="nucleotide sequence ID" value="NZ_LZSX01000057.1"/>
</dbReference>